<sequence>MRSQGRKPRLIGPNESESRGTSAMLGTDLANQDGRVGSGIHQNKHSIDPRSHNSPAQCRRKKESSSAKKSCQRHRTLDYGHYFSFSMRARGPDFRVGKKPNAALGSAQLSLRGWGHHELRTRQPSELVGA</sequence>
<evidence type="ECO:0000313" key="2">
    <source>
        <dbReference type="EMBL" id="PBK85672.1"/>
    </source>
</evidence>
<gene>
    <name evidence="2" type="ORF">ARMGADRAFT_1017740</name>
</gene>
<dbReference type="InParanoid" id="A0A2H3D2M9"/>
<reference evidence="3" key="1">
    <citation type="journal article" date="2017" name="Nat. Ecol. Evol.">
        <title>Genome expansion and lineage-specific genetic innovations in the forest pathogenic fungi Armillaria.</title>
        <authorList>
            <person name="Sipos G."/>
            <person name="Prasanna A.N."/>
            <person name="Walter M.C."/>
            <person name="O'Connor E."/>
            <person name="Balint B."/>
            <person name="Krizsan K."/>
            <person name="Kiss B."/>
            <person name="Hess J."/>
            <person name="Varga T."/>
            <person name="Slot J."/>
            <person name="Riley R."/>
            <person name="Boka B."/>
            <person name="Rigling D."/>
            <person name="Barry K."/>
            <person name="Lee J."/>
            <person name="Mihaltcheva S."/>
            <person name="LaButti K."/>
            <person name="Lipzen A."/>
            <person name="Waldron R."/>
            <person name="Moloney N.M."/>
            <person name="Sperisen C."/>
            <person name="Kredics L."/>
            <person name="Vagvoelgyi C."/>
            <person name="Patrignani A."/>
            <person name="Fitzpatrick D."/>
            <person name="Nagy I."/>
            <person name="Doyle S."/>
            <person name="Anderson J.B."/>
            <person name="Grigoriev I.V."/>
            <person name="Gueldener U."/>
            <person name="Muensterkoetter M."/>
            <person name="Nagy L.G."/>
        </authorList>
    </citation>
    <scope>NUCLEOTIDE SEQUENCE [LARGE SCALE GENOMIC DNA]</scope>
    <source>
        <strain evidence="3">Ar21-2</strain>
    </source>
</reference>
<organism evidence="2 3">
    <name type="scientific">Armillaria gallica</name>
    <name type="common">Bulbous honey fungus</name>
    <name type="synonym">Armillaria bulbosa</name>
    <dbReference type="NCBI Taxonomy" id="47427"/>
    <lineage>
        <taxon>Eukaryota</taxon>
        <taxon>Fungi</taxon>
        <taxon>Dikarya</taxon>
        <taxon>Basidiomycota</taxon>
        <taxon>Agaricomycotina</taxon>
        <taxon>Agaricomycetes</taxon>
        <taxon>Agaricomycetidae</taxon>
        <taxon>Agaricales</taxon>
        <taxon>Marasmiineae</taxon>
        <taxon>Physalacriaceae</taxon>
        <taxon>Armillaria</taxon>
    </lineage>
</organism>
<name>A0A2H3D2M9_ARMGA</name>
<evidence type="ECO:0000313" key="3">
    <source>
        <dbReference type="Proteomes" id="UP000217790"/>
    </source>
</evidence>
<accession>A0A2H3D2M9</accession>
<proteinExistence type="predicted"/>
<dbReference type="Proteomes" id="UP000217790">
    <property type="component" value="Unassembled WGS sequence"/>
</dbReference>
<dbReference type="EMBL" id="KZ293689">
    <property type="protein sequence ID" value="PBK85672.1"/>
    <property type="molecule type" value="Genomic_DNA"/>
</dbReference>
<protein>
    <submittedName>
        <fullName evidence="2">Uncharacterized protein</fullName>
    </submittedName>
</protein>
<feature type="region of interest" description="Disordered" evidence="1">
    <location>
        <begin position="1"/>
        <end position="73"/>
    </location>
</feature>
<dbReference type="AlphaFoldDB" id="A0A2H3D2M9"/>
<keyword evidence="3" id="KW-1185">Reference proteome</keyword>
<evidence type="ECO:0000256" key="1">
    <source>
        <dbReference type="SAM" id="MobiDB-lite"/>
    </source>
</evidence>